<dbReference type="GO" id="GO:0030014">
    <property type="term" value="C:CCR4-NOT complex"/>
    <property type="evidence" value="ECO:0007669"/>
    <property type="project" value="InterPro"/>
</dbReference>
<dbReference type="GO" id="GO:0004842">
    <property type="term" value="F:ubiquitin-protein transferase activity"/>
    <property type="evidence" value="ECO:0007669"/>
    <property type="project" value="InterPro"/>
</dbReference>
<evidence type="ECO:0000259" key="3">
    <source>
        <dbReference type="PROSITE" id="PS50089"/>
    </source>
</evidence>
<keyword evidence="5" id="KW-1185">Reference proteome</keyword>
<proteinExistence type="predicted"/>
<evidence type="ECO:0000256" key="1">
    <source>
        <dbReference type="PROSITE-ProRule" id="PRU00175"/>
    </source>
</evidence>
<evidence type="ECO:0000313" key="5">
    <source>
        <dbReference type="Proteomes" id="UP000631114"/>
    </source>
</evidence>
<feature type="compositionally biased region" description="Polar residues" evidence="2">
    <location>
        <begin position="248"/>
        <end position="260"/>
    </location>
</feature>
<reference evidence="4 5" key="1">
    <citation type="submission" date="2020-10" db="EMBL/GenBank/DDBJ databases">
        <title>The Coptis chinensis genome and diversification of protoberbering-type alkaloids.</title>
        <authorList>
            <person name="Wang B."/>
            <person name="Shu S."/>
            <person name="Song C."/>
            <person name="Liu Y."/>
        </authorList>
    </citation>
    <scope>NUCLEOTIDE SEQUENCE [LARGE SCALE GENOMIC DNA]</scope>
    <source>
        <strain evidence="4">HL-2020</strain>
        <tissue evidence="4">Leaf</tissue>
    </source>
</reference>
<dbReference type="InterPro" id="IPR035979">
    <property type="entry name" value="RBD_domain_sf"/>
</dbReference>
<sequence length="984" mass="108449">MTNEGGRTCPVCTEEMDLTDQQLKPCKCGYEICVWCWHHIMDMAEKDGTEGRCPACRTPYDKEKIVSMAASCERLVAEINSERKQKPHKGKSRTFEGRKHLSNVRVIQRHLVYTMGLPANLADEDLLQHKEYFGQYGKVLKASLTRTSGGAVQYSTDNTCSVACFGTTKYCHTWLRNMPCSNHNCVYLHDIGTEEDSFLKDETVSAYTRNRVQQITGATSNMENRSGDVLPPPLDEFCVSSTALSKPISRSSSYNASTQLNGSPPNSGSGKSASLPPAASWGLRVSNGHTPTATLTCSNSPSKQYHEDCNGSVGFPLLVSRKTSASLLHSDVGKKCWISKDGSANHLNKDIESSEISKTVAVKDRPKIMQDTPREARDVALSGDNAGHLPCLATSKDDDCIQKLQNSSFSLESGRQSWLAFPDKDSNAVVDGTVQTLRSGLPVTSDSCHSSEHSDATENYSSFSNELYIPSRNSLQQSYPDPVPSDVFIPKELSYWGSESQADSLRDTFAAPDNSYLAFGEQSSNFSEICDPLHIPHTSNSTKFSSCSNGDSWSSCGTSDLVGKDPQPVLAKADEATYSSTVLSNGYEENNVTTSTARLENIFEHSNLFSVVEKGKYVGGFGNNTVSFEKNISVDTGESNIISNILSIDIDAWDESLGSHHNFAKLLSETDKEFGWFKTRSSPKEQRSNQSRFSFARQGDFADEGTGSKLSTCNAGHTMNKFAAPQESQVNQNIHLHDLRNGLSSKFFEESDGPYNGSSNISSNRHSVSRPQASAPPGFSYPSKTPPPGFSVRERMDNAFDATTVNHYLGNSSMLGSQWHVQPTTNAAAEDFELIDPAILAVGAGRPQNGVNNLCLDMISSSLPLGASEMDPRIQLVRQQFLSPQQSPGYSDHVRDRLLPLTEPFCTSRFLDQSQFAQLSLQSRNEHIPHGGDRWNENQSVNNLAMEERSTNERFGFGQYYPEYDDRNSRIPKPNRLYNQGFRM</sequence>
<feature type="region of interest" description="Disordered" evidence="2">
    <location>
        <begin position="747"/>
        <end position="788"/>
    </location>
</feature>
<evidence type="ECO:0000313" key="4">
    <source>
        <dbReference type="EMBL" id="KAF9596955.1"/>
    </source>
</evidence>
<organism evidence="4 5">
    <name type="scientific">Coptis chinensis</name>
    <dbReference type="NCBI Taxonomy" id="261450"/>
    <lineage>
        <taxon>Eukaryota</taxon>
        <taxon>Viridiplantae</taxon>
        <taxon>Streptophyta</taxon>
        <taxon>Embryophyta</taxon>
        <taxon>Tracheophyta</taxon>
        <taxon>Spermatophyta</taxon>
        <taxon>Magnoliopsida</taxon>
        <taxon>Ranunculales</taxon>
        <taxon>Ranunculaceae</taxon>
        <taxon>Coptidoideae</taxon>
        <taxon>Coptis</taxon>
    </lineage>
</organism>
<dbReference type="InterPro" id="IPR039780">
    <property type="entry name" value="Mot2"/>
</dbReference>
<dbReference type="CDD" id="cd16618">
    <property type="entry name" value="mRING-HC-C4C4_CNOT4"/>
    <property type="match status" value="1"/>
</dbReference>
<feature type="region of interest" description="Disordered" evidence="2">
    <location>
        <begin position="248"/>
        <end position="286"/>
    </location>
</feature>
<dbReference type="GO" id="GO:0016567">
    <property type="term" value="P:protein ubiquitination"/>
    <property type="evidence" value="ECO:0007669"/>
    <property type="project" value="TreeGrafter"/>
</dbReference>
<dbReference type="Pfam" id="PF14570">
    <property type="entry name" value="zf-RING_4"/>
    <property type="match status" value="1"/>
</dbReference>
<dbReference type="GO" id="GO:0008270">
    <property type="term" value="F:zinc ion binding"/>
    <property type="evidence" value="ECO:0007669"/>
    <property type="project" value="UniProtKB-KW"/>
</dbReference>
<dbReference type="OrthoDB" id="1923159at2759"/>
<keyword evidence="1" id="KW-0863">Zinc-finger</keyword>
<evidence type="ECO:0000256" key="2">
    <source>
        <dbReference type="SAM" id="MobiDB-lite"/>
    </source>
</evidence>
<protein>
    <recommendedName>
        <fullName evidence="3">RING-type domain-containing protein</fullName>
    </recommendedName>
</protein>
<dbReference type="Gene3D" id="3.30.70.330">
    <property type="match status" value="1"/>
</dbReference>
<dbReference type="PANTHER" id="PTHR12603">
    <property type="entry name" value="CCR4-NOT TRANSCRIPTION COMPLEX RELATED"/>
    <property type="match status" value="1"/>
</dbReference>
<dbReference type="Proteomes" id="UP000631114">
    <property type="component" value="Unassembled WGS sequence"/>
</dbReference>
<gene>
    <name evidence="4" type="ORF">IFM89_014599</name>
</gene>
<keyword evidence="1" id="KW-0479">Metal-binding</keyword>
<dbReference type="EMBL" id="JADFTS010000007">
    <property type="protein sequence ID" value="KAF9596955.1"/>
    <property type="molecule type" value="Genomic_DNA"/>
</dbReference>
<dbReference type="InterPro" id="IPR012677">
    <property type="entry name" value="Nucleotide-bd_a/b_plait_sf"/>
</dbReference>
<dbReference type="PROSITE" id="PS50089">
    <property type="entry name" value="ZF_RING_2"/>
    <property type="match status" value="1"/>
</dbReference>
<dbReference type="PANTHER" id="PTHR12603:SF36">
    <property type="entry name" value="RNA BINDING (RRM_RBD_RNP MOTIFS) FAMILY PROTEIN"/>
    <property type="match status" value="1"/>
</dbReference>
<dbReference type="AlphaFoldDB" id="A0A835HD84"/>
<dbReference type="Gene3D" id="3.30.40.10">
    <property type="entry name" value="Zinc/RING finger domain, C3HC4 (zinc finger)"/>
    <property type="match status" value="1"/>
</dbReference>
<dbReference type="InterPro" id="IPR013083">
    <property type="entry name" value="Znf_RING/FYVE/PHD"/>
</dbReference>
<keyword evidence="1" id="KW-0862">Zinc</keyword>
<feature type="compositionally biased region" description="Low complexity" evidence="2">
    <location>
        <begin position="756"/>
        <end position="766"/>
    </location>
</feature>
<feature type="domain" description="RING-type" evidence="3">
    <location>
        <begin position="9"/>
        <end position="57"/>
    </location>
</feature>
<name>A0A835HD84_9MAGN</name>
<dbReference type="GO" id="GO:0003676">
    <property type="term" value="F:nucleic acid binding"/>
    <property type="evidence" value="ECO:0007669"/>
    <property type="project" value="InterPro"/>
</dbReference>
<dbReference type="SUPFAM" id="SSF57850">
    <property type="entry name" value="RING/U-box"/>
    <property type="match status" value="1"/>
</dbReference>
<feature type="compositionally biased region" description="Low complexity" evidence="2">
    <location>
        <begin position="261"/>
        <end position="270"/>
    </location>
</feature>
<comment type="caution">
    <text evidence="4">The sequence shown here is derived from an EMBL/GenBank/DDBJ whole genome shotgun (WGS) entry which is preliminary data.</text>
</comment>
<feature type="region of interest" description="Disordered" evidence="2">
    <location>
        <begin position="679"/>
        <end position="700"/>
    </location>
</feature>
<dbReference type="SUPFAM" id="SSF54928">
    <property type="entry name" value="RNA-binding domain, RBD"/>
    <property type="match status" value="1"/>
</dbReference>
<accession>A0A835HD84</accession>
<dbReference type="InterPro" id="IPR039515">
    <property type="entry name" value="NOT4_mRING-HC-C4C4"/>
</dbReference>
<dbReference type="InterPro" id="IPR001841">
    <property type="entry name" value="Znf_RING"/>
</dbReference>